<sequence>MSDIPRINSCSTRKNSEGHEVMQNPEASSLDILETTENTDNVSATAKKDGNSIDNDSPPTKKKRTGKPRIPIKAKPRETPCVRCISRMADKGHEHVCYSQASKFASTCYDCARMRSSCKPPVGEAVELGKQLQNFARHIVDSQSACEEMPSVAPNQESQSVSEELEPAPSSNLPPFDDIQHFSTVPTHPIQSGQHYMAPPQGMSIPGSFAAPQYPPVF</sequence>
<dbReference type="AlphaFoldDB" id="A0A2K0W9U0"/>
<dbReference type="Proteomes" id="UP000236664">
    <property type="component" value="Unassembled WGS sequence"/>
</dbReference>
<feature type="region of interest" description="Disordered" evidence="1">
    <location>
        <begin position="1"/>
        <end position="73"/>
    </location>
</feature>
<dbReference type="EMBL" id="MTQA01000093">
    <property type="protein sequence ID" value="PNP79052.1"/>
    <property type="molecule type" value="Genomic_DNA"/>
</dbReference>
<keyword evidence="3" id="KW-1185">Reference proteome</keyword>
<feature type="region of interest" description="Disordered" evidence="1">
    <location>
        <begin position="145"/>
        <end position="170"/>
    </location>
</feature>
<reference evidence="2 3" key="1">
    <citation type="submission" date="2017-06" db="EMBL/GenBank/DDBJ databases">
        <title>Genome of Fusarium nygamai isolate CS10214.</title>
        <authorList>
            <person name="Gardiner D.M."/>
            <person name="Obanor F."/>
            <person name="Kazan K."/>
        </authorList>
    </citation>
    <scope>NUCLEOTIDE SEQUENCE [LARGE SCALE GENOMIC DNA]</scope>
    <source>
        <strain evidence="2 3">CS10214</strain>
    </source>
</reference>
<feature type="compositionally biased region" description="Polar residues" evidence="1">
    <location>
        <begin position="35"/>
        <end position="44"/>
    </location>
</feature>
<organism evidence="2 3">
    <name type="scientific">Gibberella nygamai</name>
    <name type="common">Bean root rot disease fungus</name>
    <name type="synonym">Fusarium nygamai</name>
    <dbReference type="NCBI Taxonomy" id="42673"/>
    <lineage>
        <taxon>Eukaryota</taxon>
        <taxon>Fungi</taxon>
        <taxon>Dikarya</taxon>
        <taxon>Ascomycota</taxon>
        <taxon>Pezizomycotina</taxon>
        <taxon>Sordariomycetes</taxon>
        <taxon>Hypocreomycetidae</taxon>
        <taxon>Hypocreales</taxon>
        <taxon>Nectriaceae</taxon>
        <taxon>Fusarium</taxon>
        <taxon>Fusarium fujikuroi species complex</taxon>
    </lineage>
</organism>
<comment type="caution">
    <text evidence="2">The sequence shown here is derived from an EMBL/GenBank/DDBJ whole genome shotgun (WGS) entry which is preliminary data.</text>
</comment>
<feature type="compositionally biased region" description="Polar residues" evidence="1">
    <location>
        <begin position="153"/>
        <end position="162"/>
    </location>
</feature>
<gene>
    <name evidence="2" type="ORF">FNYG_07490</name>
</gene>
<accession>A0A2K0W9U0</accession>
<name>A0A2K0W9U0_GIBNY</name>
<protein>
    <submittedName>
        <fullName evidence="2">Uncharacterized protein</fullName>
    </submittedName>
</protein>
<evidence type="ECO:0000313" key="3">
    <source>
        <dbReference type="Proteomes" id="UP000236664"/>
    </source>
</evidence>
<evidence type="ECO:0000313" key="2">
    <source>
        <dbReference type="EMBL" id="PNP79052.1"/>
    </source>
</evidence>
<evidence type="ECO:0000256" key="1">
    <source>
        <dbReference type="SAM" id="MobiDB-lite"/>
    </source>
</evidence>
<proteinExistence type="predicted"/>
<feature type="compositionally biased region" description="Basic residues" evidence="1">
    <location>
        <begin position="60"/>
        <end position="73"/>
    </location>
</feature>
<dbReference type="OrthoDB" id="5082666at2759"/>